<name>F2PH81_TRIEC</name>
<dbReference type="Proteomes" id="UP000009169">
    <property type="component" value="Unassembled WGS sequence"/>
</dbReference>
<gene>
    <name evidence="1" type="ORF">TEQG_00302</name>
</gene>
<keyword evidence="2" id="KW-1185">Reference proteome</keyword>
<evidence type="ECO:0000313" key="1">
    <source>
        <dbReference type="EMBL" id="EGE01249.1"/>
    </source>
</evidence>
<dbReference type="OrthoDB" id="6614653at2759"/>
<dbReference type="HOGENOM" id="CLU_1476160_0_0_1"/>
<dbReference type="VEuPathDB" id="FungiDB:TEQG_00302"/>
<accession>F2PH81</accession>
<proteinExistence type="predicted"/>
<dbReference type="EMBL" id="DS995718">
    <property type="protein sequence ID" value="EGE01249.1"/>
    <property type="molecule type" value="Genomic_DNA"/>
</dbReference>
<evidence type="ECO:0000313" key="2">
    <source>
        <dbReference type="Proteomes" id="UP000009169"/>
    </source>
</evidence>
<protein>
    <recommendedName>
        <fullName evidence="3">AMP-dependent synthetase/ligase domain-containing protein</fullName>
    </recommendedName>
</protein>
<organism evidence="1 2">
    <name type="scientific">Trichophyton equinum (strain ATCC MYA-4606 / CBS 127.97)</name>
    <name type="common">Horse ringworm fungus</name>
    <dbReference type="NCBI Taxonomy" id="559882"/>
    <lineage>
        <taxon>Eukaryota</taxon>
        <taxon>Fungi</taxon>
        <taxon>Dikarya</taxon>
        <taxon>Ascomycota</taxon>
        <taxon>Pezizomycotina</taxon>
        <taxon>Eurotiomycetes</taxon>
        <taxon>Eurotiomycetidae</taxon>
        <taxon>Onygenales</taxon>
        <taxon>Arthrodermataceae</taxon>
        <taxon>Trichophyton</taxon>
    </lineage>
</organism>
<evidence type="ECO:0008006" key="3">
    <source>
        <dbReference type="Google" id="ProtNLM"/>
    </source>
</evidence>
<sequence>MISTTIHRFPHDPVLVQLLAIAHQTPPAETVIEDDALGCQKTYPEFLADIVATRELLRAQLPPSALDTQGLLCEKRQNMVVLTKSGYEFLVAFFAIRSLGGVKIHAPAYMMPTLLKVLKHEEELPCTVAGKPKKKEILSIYFGSVNGAQVENYPPEIETCHVLQPGEAEATKPWDWDARQFEQ</sequence>
<reference evidence="2" key="1">
    <citation type="journal article" date="2012" name="MBio">
        <title>Comparative genome analysis of Trichophyton rubrum and related dermatophytes reveals candidate genes involved in infection.</title>
        <authorList>
            <person name="Martinez D.A."/>
            <person name="Oliver B.G."/>
            <person name="Graeser Y."/>
            <person name="Goldberg J.M."/>
            <person name="Li W."/>
            <person name="Martinez-Rossi N.M."/>
            <person name="Monod M."/>
            <person name="Shelest E."/>
            <person name="Barton R.C."/>
            <person name="Birch E."/>
            <person name="Brakhage A.A."/>
            <person name="Chen Z."/>
            <person name="Gurr S.J."/>
            <person name="Heiman D."/>
            <person name="Heitman J."/>
            <person name="Kosti I."/>
            <person name="Rossi A."/>
            <person name="Saif S."/>
            <person name="Samalova M."/>
            <person name="Saunders C.W."/>
            <person name="Shea T."/>
            <person name="Summerbell R.C."/>
            <person name="Xu J."/>
            <person name="Young S."/>
            <person name="Zeng Q."/>
            <person name="Birren B.W."/>
            <person name="Cuomo C.A."/>
            <person name="White T.C."/>
        </authorList>
    </citation>
    <scope>NUCLEOTIDE SEQUENCE [LARGE SCALE GENOMIC DNA]</scope>
    <source>
        <strain evidence="2">ATCC MYA-4606 / CBS 127.97</strain>
    </source>
</reference>
<dbReference type="AlphaFoldDB" id="F2PH81"/>